<dbReference type="Proteomes" id="UP000231701">
    <property type="component" value="Chromosome"/>
</dbReference>
<accession>A0A2K8KY97</accession>
<keyword evidence="1" id="KW-0472">Membrane</keyword>
<evidence type="ECO:0000313" key="2">
    <source>
        <dbReference type="EMBL" id="ATX79955.1"/>
    </source>
</evidence>
<evidence type="ECO:0000256" key="1">
    <source>
        <dbReference type="SAM" id="Phobius"/>
    </source>
</evidence>
<keyword evidence="1" id="KW-1133">Transmembrane helix</keyword>
<evidence type="ECO:0000313" key="3">
    <source>
        <dbReference type="Proteomes" id="UP000231701"/>
    </source>
</evidence>
<dbReference type="EMBL" id="CP018799">
    <property type="protein sequence ID" value="ATX79955.1"/>
    <property type="molecule type" value="Genomic_DNA"/>
</dbReference>
<sequence length="50" mass="5698">MLSAWILSITTGVVMHFLKFGVNDLFIGVILSFTITIVVYICFFNKEQKV</sequence>
<dbReference type="AlphaFoldDB" id="A0A2K8KY97"/>
<reference evidence="2 3" key="1">
    <citation type="submission" date="2016-12" db="EMBL/GenBank/DDBJ databases">
        <title>Isolation and genomic insights into novel planktonic Zetaproteobacteria from stratified waters of the Chesapeake Bay.</title>
        <authorList>
            <person name="McAllister S.M."/>
            <person name="Kato S."/>
            <person name="Chan C.S."/>
            <person name="Chiu B.K."/>
            <person name="Field E.K."/>
        </authorList>
    </citation>
    <scope>NUCLEOTIDE SEQUENCE [LARGE SCALE GENOMIC DNA]</scope>
    <source>
        <strain evidence="2 3">CP-5</strain>
    </source>
</reference>
<feature type="transmembrane region" description="Helical" evidence="1">
    <location>
        <begin position="25"/>
        <end position="44"/>
    </location>
</feature>
<dbReference type="KEGG" id="maes:Ga0123461_1541"/>
<proteinExistence type="predicted"/>
<organism evidence="2 3">
    <name type="scientific">Mariprofundus aestuarium</name>
    <dbReference type="NCBI Taxonomy" id="1921086"/>
    <lineage>
        <taxon>Bacteria</taxon>
        <taxon>Pseudomonadati</taxon>
        <taxon>Pseudomonadota</taxon>
        <taxon>Candidatius Mariprofundia</taxon>
        <taxon>Mariprofundales</taxon>
        <taxon>Mariprofundaceae</taxon>
        <taxon>Mariprofundus</taxon>
    </lineage>
</organism>
<keyword evidence="1" id="KW-0812">Transmembrane</keyword>
<protein>
    <submittedName>
        <fullName evidence="2">Uncharacterized protein</fullName>
    </submittedName>
</protein>
<gene>
    <name evidence="2" type="ORF">Ga0123461_1541</name>
</gene>
<name>A0A2K8KY97_MARES</name>
<keyword evidence="3" id="KW-1185">Reference proteome</keyword>